<evidence type="ECO:0000313" key="1">
    <source>
        <dbReference type="EMBL" id="QSD62652.1"/>
    </source>
</evidence>
<evidence type="ECO:0000313" key="2">
    <source>
        <dbReference type="Proteomes" id="UP000663552"/>
    </source>
</evidence>
<reference evidence="1" key="1">
    <citation type="journal article" date="2020" name="Mol. Microbiol.">
        <title>The CWPS Rubik's cube: Linking diversity of cell wall polysaccharide structures with the encoded biosynthetic machinery of selected Lactococcus lactis strains.</title>
        <authorList>
            <person name="Mahony J."/>
            <person name="Frantzen C."/>
            <person name="Vinogradov E."/>
            <person name="Sadovskaya I."/>
            <person name="Theodorou I."/>
            <person name="Kelleher P."/>
            <person name="Chapot-Chartier M.P."/>
            <person name="Cambillau C."/>
            <person name="Holo H."/>
            <person name="van Sinderen D."/>
        </authorList>
    </citation>
    <scope>NUCLEOTIDE SEQUENCE</scope>
    <source>
        <strain evidence="1">1196</strain>
    </source>
</reference>
<sequence length="127" mass="14501">MYNSINKILGRLSNVGNPIFLLRMLQEIRGYIKKHPLDYPISDNFNNVYFDIEGEISLIENMLVTKGVTLPAKANVITLSEQALYKIALLVGVVNDEMLISNLLKEMRSVKNIKKHQKISRDIGSRR</sequence>
<proteinExistence type="predicted"/>
<protein>
    <submittedName>
        <fullName evidence="1">Uncharacterized protein</fullName>
    </submittedName>
</protein>
<dbReference type="RefSeq" id="WP_021216010.1">
    <property type="nucleotide sequence ID" value="NZ_CP032148.2"/>
</dbReference>
<gene>
    <name evidence="1" type="ORF">LL1196_1011</name>
</gene>
<dbReference type="Proteomes" id="UP000663552">
    <property type="component" value="Chromosome"/>
</dbReference>
<accession>A0A896T9S1</accession>
<organism evidence="1 2">
    <name type="scientific">Lactococcus lactis subsp. cremoris</name>
    <name type="common">Streptococcus cremoris</name>
    <dbReference type="NCBI Taxonomy" id="1359"/>
    <lineage>
        <taxon>Bacteria</taxon>
        <taxon>Bacillati</taxon>
        <taxon>Bacillota</taxon>
        <taxon>Bacilli</taxon>
        <taxon>Lactobacillales</taxon>
        <taxon>Streptococcaceae</taxon>
        <taxon>Lactococcus</taxon>
    </lineage>
</organism>
<dbReference type="AlphaFoldDB" id="A0A896T9S1"/>
<name>A0A896T9S1_LACLC</name>
<dbReference type="EMBL" id="CP032148">
    <property type="protein sequence ID" value="QSD62652.1"/>
    <property type="molecule type" value="Genomic_DNA"/>
</dbReference>